<dbReference type="GO" id="GO:0006508">
    <property type="term" value="P:proteolysis"/>
    <property type="evidence" value="ECO:0007669"/>
    <property type="project" value="UniProtKB-KW"/>
</dbReference>
<dbReference type="PANTHER" id="PTHR37536:SF1">
    <property type="entry name" value="ASPERGILLOPEPSIN, PUTAITVE (AFU_ORTHOLOGUE AFUA_7G01200)"/>
    <property type="match status" value="1"/>
</dbReference>
<dbReference type="Gene3D" id="2.60.120.700">
    <property type="entry name" value="Peptidase G1"/>
    <property type="match status" value="1"/>
</dbReference>
<evidence type="ECO:0000313" key="3">
    <source>
        <dbReference type="Proteomes" id="UP000002499"/>
    </source>
</evidence>
<accession>E9DX42</accession>
<dbReference type="HOGENOM" id="CLU_066466_1_0_1"/>
<dbReference type="InterPro" id="IPR000250">
    <property type="entry name" value="Peptidase_G1"/>
</dbReference>
<dbReference type="InParanoid" id="E9DX42"/>
<keyword evidence="2" id="KW-0645">Protease</keyword>
<gene>
    <name evidence="2" type="ORF">MAC_02190</name>
</gene>
<dbReference type="EMBL" id="GL698479">
    <property type="protein sequence ID" value="EFY91905.1"/>
    <property type="molecule type" value="Genomic_DNA"/>
</dbReference>
<dbReference type="eggNOG" id="ENOG502RJF6">
    <property type="taxonomic scope" value="Eukaryota"/>
</dbReference>
<evidence type="ECO:0000256" key="1">
    <source>
        <dbReference type="PIRSR" id="PIRSR600250-50"/>
    </source>
</evidence>
<dbReference type="Proteomes" id="UP000002499">
    <property type="component" value="Unassembled WGS sequence"/>
</dbReference>
<dbReference type="Pfam" id="PF01828">
    <property type="entry name" value="Peptidase_A4"/>
    <property type="match status" value="1"/>
</dbReference>
<proteinExistence type="predicted"/>
<dbReference type="OMA" id="LSCQNAI"/>
<name>E9DX42_METAQ</name>
<dbReference type="PRINTS" id="PR00977">
    <property type="entry name" value="SCYTLDPTASE"/>
</dbReference>
<dbReference type="PANTHER" id="PTHR37536">
    <property type="entry name" value="PUTATIVE (AFU_ORTHOLOGUE AFUA_3G02970)-RELATED"/>
    <property type="match status" value="1"/>
</dbReference>
<reference evidence="2 3" key="1">
    <citation type="journal article" date="2011" name="PLoS Genet.">
        <title>Genome sequencing and comparative transcriptomics of the model entomopathogenic fungi Metarhizium anisopliae and M. acridum.</title>
        <authorList>
            <person name="Gao Q."/>
            <person name="Jin K."/>
            <person name="Ying S.H."/>
            <person name="Zhang Y."/>
            <person name="Xiao G."/>
            <person name="Shang Y."/>
            <person name="Duan Z."/>
            <person name="Hu X."/>
            <person name="Xie X.Q."/>
            <person name="Zhou G."/>
            <person name="Peng G."/>
            <person name="Luo Z."/>
            <person name="Huang W."/>
            <person name="Wang B."/>
            <person name="Fang W."/>
            <person name="Wang S."/>
            <person name="Zhong Y."/>
            <person name="Ma L.J."/>
            <person name="St Leger R.J."/>
            <person name="Zhao G.P."/>
            <person name="Pei Y."/>
            <person name="Feng M.G."/>
            <person name="Xia Y."/>
            <person name="Wang C."/>
        </authorList>
    </citation>
    <scope>NUCLEOTIDE SEQUENCE [LARGE SCALE GENOMIC DNA]</scope>
    <source>
        <strain evidence="2 3">CQMa 102</strain>
    </source>
</reference>
<dbReference type="AlphaFoldDB" id="E9DX42"/>
<keyword evidence="3" id="KW-1185">Reference proteome</keyword>
<feature type="active site" description="Proton acceptor" evidence="1">
    <location>
        <position position="202"/>
    </location>
</feature>
<dbReference type="GO" id="GO:0070007">
    <property type="term" value="F:glutamic-type endopeptidase activity"/>
    <property type="evidence" value="ECO:0007669"/>
    <property type="project" value="InterPro"/>
</dbReference>
<organism evidence="3">
    <name type="scientific">Metarhizium acridum (strain CQMa 102)</name>
    <dbReference type="NCBI Taxonomy" id="655827"/>
    <lineage>
        <taxon>Eukaryota</taxon>
        <taxon>Fungi</taxon>
        <taxon>Dikarya</taxon>
        <taxon>Ascomycota</taxon>
        <taxon>Pezizomycotina</taxon>
        <taxon>Sordariomycetes</taxon>
        <taxon>Hypocreomycetidae</taxon>
        <taxon>Hypocreales</taxon>
        <taxon>Clavicipitaceae</taxon>
        <taxon>Metarhizium</taxon>
    </lineage>
</organism>
<dbReference type="InterPro" id="IPR013320">
    <property type="entry name" value="ConA-like_dom_sf"/>
</dbReference>
<dbReference type="CDD" id="cd13426">
    <property type="entry name" value="Peptidase_G1"/>
    <property type="match status" value="1"/>
</dbReference>
<dbReference type="OrthoDB" id="2862635at2759"/>
<evidence type="ECO:0000313" key="2">
    <source>
        <dbReference type="EMBL" id="EFY91905.1"/>
    </source>
</evidence>
<dbReference type="STRING" id="655827.E9DX42"/>
<keyword evidence="2" id="KW-0378">Hydrolase</keyword>
<protein>
    <submittedName>
        <fullName evidence="2">Acid protease B</fullName>
    </submittedName>
</protein>
<dbReference type="InterPro" id="IPR038656">
    <property type="entry name" value="Peptidase_G1_sf"/>
</dbReference>
<dbReference type="SUPFAM" id="SSF49899">
    <property type="entry name" value="Concanavalin A-like lectins/glucanases"/>
    <property type="match status" value="1"/>
</dbReference>
<sequence length="247" mass="26456">MASIISGPALPPSKISSCRATSVLAIRWQNHPVCFKKPTTSIPGVLATPGPGRPSDASADKLVARQVQQPWAGAVQEGRGFSYVTGTVRVSWIAGQPSNSAISAWVGIDGLSCQNAILQTGLSFYGNGAVVPWSEWWPAPSYQYANPPFRASAGDEVRMTVHAWSATSGNSTLENLTTGQMVVQEFYNQRPLCNTDADFVLEEFGDYTGGHVPLANFGEIDISNTWAYGSNGWVNAEGARIVNFGDR</sequence>